<dbReference type="EMBL" id="SSTE01008362">
    <property type="protein sequence ID" value="KAA0055997.1"/>
    <property type="molecule type" value="Genomic_DNA"/>
</dbReference>
<sequence>MTTLTKKATNVNGRLAARTVSRVKTKTYYHICSYIASAREGIRGLLKVNVVANALSKKSSDPRSEARIAPLKELRGFKAIQNVGTSRNLMARFQVKLTLEEKIVRSQPKDSESRKLAKEVRYKKRFDYVFREDGA</sequence>
<proteinExistence type="predicted"/>
<reference evidence="1 2" key="1">
    <citation type="submission" date="2019-08" db="EMBL/GenBank/DDBJ databases">
        <title>Draft genome sequences of two oriental melons (Cucumis melo L. var makuwa).</title>
        <authorList>
            <person name="Kwon S.-Y."/>
        </authorList>
    </citation>
    <scope>NUCLEOTIDE SEQUENCE [LARGE SCALE GENOMIC DNA]</scope>
    <source>
        <strain evidence="2">cv. SW 3</strain>
        <tissue evidence="1">Leaf</tissue>
    </source>
</reference>
<gene>
    <name evidence="1" type="ORF">E6C27_scaffold319G001400</name>
</gene>
<accession>A0A5A7UN15</accession>
<evidence type="ECO:0000313" key="2">
    <source>
        <dbReference type="Proteomes" id="UP000321393"/>
    </source>
</evidence>
<dbReference type="AlphaFoldDB" id="A0A5A7UN15"/>
<protein>
    <submittedName>
        <fullName evidence="1">Polyprotein</fullName>
    </submittedName>
</protein>
<evidence type="ECO:0000313" key="1">
    <source>
        <dbReference type="EMBL" id="KAA0055997.1"/>
    </source>
</evidence>
<name>A0A5A7UN15_CUCMM</name>
<comment type="caution">
    <text evidence="1">The sequence shown here is derived from an EMBL/GenBank/DDBJ whole genome shotgun (WGS) entry which is preliminary data.</text>
</comment>
<dbReference type="Proteomes" id="UP000321393">
    <property type="component" value="Unassembled WGS sequence"/>
</dbReference>
<organism evidence="1 2">
    <name type="scientific">Cucumis melo var. makuwa</name>
    <name type="common">Oriental melon</name>
    <dbReference type="NCBI Taxonomy" id="1194695"/>
    <lineage>
        <taxon>Eukaryota</taxon>
        <taxon>Viridiplantae</taxon>
        <taxon>Streptophyta</taxon>
        <taxon>Embryophyta</taxon>
        <taxon>Tracheophyta</taxon>
        <taxon>Spermatophyta</taxon>
        <taxon>Magnoliopsida</taxon>
        <taxon>eudicotyledons</taxon>
        <taxon>Gunneridae</taxon>
        <taxon>Pentapetalae</taxon>
        <taxon>rosids</taxon>
        <taxon>fabids</taxon>
        <taxon>Cucurbitales</taxon>
        <taxon>Cucurbitaceae</taxon>
        <taxon>Benincaseae</taxon>
        <taxon>Cucumis</taxon>
    </lineage>
</organism>